<protein>
    <submittedName>
        <fullName evidence="1">Uncharacterized protein</fullName>
    </submittedName>
</protein>
<organism evidence="1 2">
    <name type="scientific">Lasiosphaeria ovina</name>
    <dbReference type="NCBI Taxonomy" id="92902"/>
    <lineage>
        <taxon>Eukaryota</taxon>
        <taxon>Fungi</taxon>
        <taxon>Dikarya</taxon>
        <taxon>Ascomycota</taxon>
        <taxon>Pezizomycotina</taxon>
        <taxon>Sordariomycetes</taxon>
        <taxon>Sordariomycetidae</taxon>
        <taxon>Sordariales</taxon>
        <taxon>Lasiosphaeriaceae</taxon>
        <taxon>Lasiosphaeria</taxon>
    </lineage>
</organism>
<gene>
    <name evidence="1" type="ORF">B0T24DRAFT_697998</name>
</gene>
<keyword evidence="2" id="KW-1185">Reference proteome</keyword>
<sequence>MKFQDSGPIIAIFDLLFDAVRALFPSWFPEAYPLSEGLRSLTVVLTRLDDKAGETGRDVQSIMNVVQGPAPVPQESIVKLLSDVRTEMQRNTEAVLEQTRQSEHLKTVLQGLAAREDIENLRTDVQALVKREDVMSKADQMIQLLTEMRDAFSKLPEPVSAFPKAPGTGMHGGASLPPLLEEWWGSLAREAPPATSLHLIVVLGFSTLDRGSQDELLLIASMLILFREPFSSRIPTALQPSSSPSQQPTFLFRILSLILISVLSLPSVLGSPLPAPIDRFPLESLQTYSRSPLGDLWRSS</sequence>
<dbReference type="AlphaFoldDB" id="A0AAE0KFQ5"/>
<name>A0AAE0KFQ5_9PEZI</name>
<dbReference type="EMBL" id="JAULSN010000003">
    <property type="protein sequence ID" value="KAK3375636.1"/>
    <property type="molecule type" value="Genomic_DNA"/>
</dbReference>
<proteinExistence type="predicted"/>
<evidence type="ECO:0000313" key="2">
    <source>
        <dbReference type="Proteomes" id="UP001287356"/>
    </source>
</evidence>
<evidence type="ECO:0000313" key="1">
    <source>
        <dbReference type="EMBL" id="KAK3375636.1"/>
    </source>
</evidence>
<reference evidence="1" key="2">
    <citation type="submission" date="2023-06" db="EMBL/GenBank/DDBJ databases">
        <authorList>
            <consortium name="Lawrence Berkeley National Laboratory"/>
            <person name="Haridas S."/>
            <person name="Hensen N."/>
            <person name="Bonometti L."/>
            <person name="Westerberg I."/>
            <person name="Brannstrom I.O."/>
            <person name="Guillou S."/>
            <person name="Cros-Aarteil S."/>
            <person name="Calhoun S."/>
            <person name="Kuo A."/>
            <person name="Mondo S."/>
            <person name="Pangilinan J."/>
            <person name="Riley R."/>
            <person name="Labutti K."/>
            <person name="Andreopoulos B."/>
            <person name="Lipzen A."/>
            <person name="Chen C."/>
            <person name="Yanf M."/>
            <person name="Daum C."/>
            <person name="Ng V."/>
            <person name="Clum A."/>
            <person name="Steindorff A."/>
            <person name="Ohm R."/>
            <person name="Martin F."/>
            <person name="Silar P."/>
            <person name="Natvig D."/>
            <person name="Lalanne C."/>
            <person name="Gautier V."/>
            <person name="Ament-Velasquez S.L."/>
            <person name="Kruys A."/>
            <person name="Hutchinson M.I."/>
            <person name="Powell A.J."/>
            <person name="Barry K."/>
            <person name="Miller A.N."/>
            <person name="Grigoriev I.V."/>
            <person name="Debuchy R."/>
            <person name="Gladieux P."/>
            <person name="Thoren M.H."/>
            <person name="Johannesson H."/>
        </authorList>
    </citation>
    <scope>NUCLEOTIDE SEQUENCE</scope>
    <source>
        <strain evidence="1">CBS 958.72</strain>
    </source>
</reference>
<reference evidence="1" key="1">
    <citation type="journal article" date="2023" name="Mol. Phylogenet. Evol.">
        <title>Genome-scale phylogeny and comparative genomics of the fungal order Sordariales.</title>
        <authorList>
            <person name="Hensen N."/>
            <person name="Bonometti L."/>
            <person name="Westerberg I."/>
            <person name="Brannstrom I.O."/>
            <person name="Guillou S."/>
            <person name="Cros-Aarteil S."/>
            <person name="Calhoun S."/>
            <person name="Haridas S."/>
            <person name="Kuo A."/>
            <person name="Mondo S."/>
            <person name="Pangilinan J."/>
            <person name="Riley R."/>
            <person name="LaButti K."/>
            <person name="Andreopoulos B."/>
            <person name="Lipzen A."/>
            <person name="Chen C."/>
            <person name="Yan M."/>
            <person name="Daum C."/>
            <person name="Ng V."/>
            <person name="Clum A."/>
            <person name="Steindorff A."/>
            <person name="Ohm R.A."/>
            <person name="Martin F."/>
            <person name="Silar P."/>
            <person name="Natvig D.O."/>
            <person name="Lalanne C."/>
            <person name="Gautier V."/>
            <person name="Ament-Velasquez S.L."/>
            <person name="Kruys A."/>
            <person name="Hutchinson M.I."/>
            <person name="Powell A.J."/>
            <person name="Barry K."/>
            <person name="Miller A.N."/>
            <person name="Grigoriev I.V."/>
            <person name="Debuchy R."/>
            <person name="Gladieux P."/>
            <person name="Hiltunen Thoren M."/>
            <person name="Johannesson H."/>
        </authorList>
    </citation>
    <scope>NUCLEOTIDE SEQUENCE</scope>
    <source>
        <strain evidence="1">CBS 958.72</strain>
    </source>
</reference>
<dbReference type="Proteomes" id="UP001287356">
    <property type="component" value="Unassembled WGS sequence"/>
</dbReference>
<comment type="caution">
    <text evidence="1">The sequence shown here is derived from an EMBL/GenBank/DDBJ whole genome shotgun (WGS) entry which is preliminary data.</text>
</comment>
<accession>A0AAE0KFQ5</accession>